<dbReference type="Proteomes" id="UP000012338">
    <property type="component" value="Unassembled WGS sequence"/>
</dbReference>
<evidence type="ECO:0000256" key="1">
    <source>
        <dbReference type="SAM" id="MobiDB-lite"/>
    </source>
</evidence>
<keyword evidence="3" id="KW-1185">Reference proteome</keyword>
<dbReference type="AlphaFoldDB" id="N4X3I8"/>
<accession>N4X3I8</accession>
<feature type="non-terminal residue" evidence="2">
    <location>
        <position position="91"/>
    </location>
</feature>
<feature type="compositionally biased region" description="Polar residues" evidence="1">
    <location>
        <begin position="74"/>
        <end position="91"/>
    </location>
</feature>
<dbReference type="EMBL" id="KB733461">
    <property type="protein sequence ID" value="ENI03043.1"/>
    <property type="molecule type" value="Genomic_DNA"/>
</dbReference>
<sequence length="91" mass="9627">RGRGNATNESPGRGTRRGRWPKSSAPGRGNSNDANFGPRNDGGRGRGSGSRSTISVGGLPHRHNHTTKRGGDRNWTSRNSSQPATTNGFDS</sequence>
<protein>
    <submittedName>
        <fullName evidence="2">Uncharacterized protein</fullName>
    </submittedName>
</protein>
<evidence type="ECO:0000313" key="3">
    <source>
        <dbReference type="Proteomes" id="UP000012338"/>
    </source>
</evidence>
<reference evidence="2 3" key="1">
    <citation type="journal article" date="2012" name="PLoS Pathog.">
        <title>Diverse lifestyles and strategies of plant pathogenesis encoded in the genomes of eighteen Dothideomycetes fungi.</title>
        <authorList>
            <person name="Ohm R.A."/>
            <person name="Feau N."/>
            <person name="Henrissat B."/>
            <person name="Schoch C.L."/>
            <person name="Horwitz B.A."/>
            <person name="Barry K.W."/>
            <person name="Condon B.J."/>
            <person name="Copeland A.C."/>
            <person name="Dhillon B."/>
            <person name="Glaser F."/>
            <person name="Hesse C.N."/>
            <person name="Kosti I."/>
            <person name="LaButti K."/>
            <person name="Lindquist E.A."/>
            <person name="Lucas S."/>
            <person name="Salamov A.A."/>
            <person name="Bradshaw R.E."/>
            <person name="Ciuffetti L."/>
            <person name="Hamelin R.C."/>
            <person name="Kema G.H.J."/>
            <person name="Lawrence C."/>
            <person name="Scott J.A."/>
            <person name="Spatafora J.W."/>
            <person name="Turgeon B.G."/>
            <person name="de Wit P.J.G.M."/>
            <person name="Zhong S."/>
            <person name="Goodwin S.B."/>
            <person name="Grigoriev I.V."/>
        </authorList>
    </citation>
    <scope>NUCLEOTIDE SEQUENCE [LARGE SCALE GENOMIC DNA]</scope>
    <source>
        <strain evidence="3">C4 / ATCC 48331 / race T</strain>
    </source>
</reference>
<feature type="region of interest" description="Disordered" evidence="1">
    <location>
        <begin position="1"/>
        <end position="91"/>
    </location>
</feature>
<feature type="compositionally biased region" description="Polar residues" evidence="1">
    <location>
        <begin position="1"/>
        <end position="10"/>
    </location>
</feature>
<feature type="non-terminal residue" evidence="2">
    <location>
        <position position="1"/>
    </location>
</feature>
<gene>
    <name evidence="2" type="ORF">COCC4DRAFT_82737</name>
</gene>
<name>N4X3I8_COCH4</name>
<evidence type="ECO:0000313" key="2">
    <source>
        <dbReference type="EMBL" id="ENI03043.1"/>
    </source>
</evidence>
<reference evidence="3" key="2">
    <citation type="journal article" date="2013" name="PLoS Genet.">
        <title>Comparative genome structure, secondary metabolite, and effector coding capacity across Cochliobolus pathogens.</title>
        <authorList>
            <person name="Condon B.J."/>
            <person name="Leng Y."/>
            <person name="Wu D."/>
            <person name="Bushley K.E."/>
            <person name="Ohm R.A."/>
            <person name="Otillar R."/>
            <person name="Martin J."/>
            <person name="Schackwitz W."/>
            <person name="Grimwood J."/>
            <person name="MohdZainudin N."/>
            <person name="Xue C."/>
            <person name="Wang R."/>
            <person name="Manning V.A."/>
            <person name="Dhillon B."/>
            <person name="Tu Z.J."/>
            <person name="Steffenson B.J."/>
            <person name="Salamov A."/>
            <person name="Sun H."/>
            <person name="Lowry S."/>
            <person name="LaButti K."/>
            <person name="Han J."/>
            <person name="Copeland A."/>
            <person name="Lindquist E."/>
            <person name="Barry K."/>
            <person name="Schmutz J."/>
            <person name="Baker S.E."/>
            <person name="Ciuffetti L.M."/>
            <person name="Grigoriev I.V."/>
            <person name="Zhong S."/>
            <person name="Turgeon B.G."/>
        </authorList>
    </citation>
    <scope>NUCLEOTIDE SEQUENCE [LARGE SCALE GENOMIC DNA]</scope>
    <source>
        <strain evidence="3">C4 / ATCC 48331 / race T</strain>
    </source>
</reference>
<dbReference type="HOGENOM" id="CLU_2432799_0_0_1"/>
<proteinExistence type="predicted"/>
<feature type="compositionally biased region" description="Low complexity" evidence="1">
    <location>
        <begin position="49"/>
        <end position="58"/>
    </location>
</feature>
<organism evidence="2 3">
    <name type="scientific">Cochliobolus heterostrophus (strain C4 / ATCC 48331 / race T)</name>
    <name type="common">Southern corn leaf blight fungus</name>
    <name type="synonym">Bipolaris maydis</name>
    <dbReference type="NCBI Taxonomy" id="665024"/>
    <lineage>
        <taxon>Eukaryota</taxon>
        <taxon>Fungi</taxon>
        <taxon>Dikarya</taxon>
        <taxon>Ascomycota</taxon>
        <taxon>Pezizomycotina</taxon>
        <taxon>Dothideomycetes</taxon>
        <taxon>Pleosporomycetidae</taxon>
        <taxon>Pleosporales</taxon>
        <taxon>Pleosporineae</taxon>
        <taxon>Pleosporaceae</taxon>
        <taxon>Bipolaris</taxon>
    </lineage>
</organism>